<dbReference type="Proteomes" id="UP001597252">
    <property type="component" value="Unassembled WGS sequence"/>
</dbReference>
<dbReference type="Pfam" id="PF12831">
    <property type="entry name" value="FAD_oxidored"/>
    <property type="match status" value="1"/>
</dbReference>
<dbReference type="GO" id="GO:0016491">
    <property type="term" value="F:oxidoreductase activity"/>
    <property type="evidence" value="ECO:0007669"/>
    <property type="project" value="UniProtKB-KW"/>
</dbReference>
<keyword evidence="5" id="KW-0411">Iron-sulfur</keyword>
<dbReference type="Gene3D" id="3.50.50.60">
    <property type="entry name" value="FAD/NAD(P)-binding domain"/>
    <property type="match status" value="1"/>
</dbReference>
<keyword evidence="3 6" id="KW-0560">Oxidoreductase</keyword>
<sequence length="423" mass="45429">MFDESVPLYKHVDVVVIGGGTAGFAAAIAAAKLNKQVLIIEDHAYLGGTATAGMVCQFLGFNKGETTESQVGILDDLLKRLTAYHATSGVQTIYLSGIKEMGVGAATYNPDALKLILDEMVTAAGVEVLFHTRMITAITEDEKIKSVIIHNLSGIQRVEADVFIDASFHGSLAVAAGCDYKLGDDDGVLQPGTMMYRSDHVDAAEYHDVPRSEKKQLANQGVAAGALNVGNLLSRSLPDGTFYTNMSRVKVDPLDQEAYSQAEITGRKQISLISQYFKQSVPGFENAIVTDTADQLGLRDSRRIVGLYTLTNQDVLTSQTFPDTVASSDYPIDVHDANGLSSVLKKPAGGQFHIPFRCLQTKIANLVLAGRCLSTEYEAHACARVMATCMRLGEAAGIAAADSINIGIPVNQYDGQRIKTFIQ</sequence>
<dbReference type="InterPro" id="IPR039650">
    <property type="entry name" value="HdrA-like"/>
</dbReference>
<protein>
    <submittedName>
        <fullName evidence="6">FAD-dependent oxidoreductase</fullName>
        <ecNumber evidence="6">1.-.-.-</ecNumber>
    </submittedName>
</protein>
<evidence type="ECO:0000313" key="7">
    <source>
        <dbReference type="Proteomes" id="UP001597252"/>
    </source>
</evidence>
<organism evidence="6 7">
    <name type="scientific">Lacticaseibacillus baoqingensis</name>
    <dbReference type="NCBI Taxonomy" id="2486013"/>
    <lineage>
        <taxon>Bacteria</taxon>
        <taxon>Bacillati</taxon>
        <taxon>Bacillota</taxon>
        <taxon>Bacilli</taxon>
        <taxon>Lactobacillales</taxon>
        <taxon>Lactobacillaceae</taxon>
        <taxon>Lacticaseibacillus</taxon>
    </lineage>
</organism>
<keyword evidence="1" id="KW-0004">4Fe-4S</keyword>
<dbReference type="InterPro" id="IPR036188">
    <property type="entry name" value="FAD/NAD-bd_sf"/>
</dbReference>
<keyword evidence="2" id="KW-0479">Metal-binding</keyword>
<name>A0ABW4EA43_9LACO</name>
<proteinExistence type="predicted"/>
<keyword evidence="7" id="KW-1185">Reference proteome</keyword>
<keyword evidence="4" id="KW-0408">Iron</keyword>
<dbReference type="SUPFAM" id="SSF51905">
    <property type="entry name" value="FAD/NAD(P)-binding domain"/>
    <property type="match status" value="1"/>
</dbReference>
<gene>
    <name evidence="6" type="ORF">ACFQ5J_12670</name>
</gene>
<evidence type="ECO:0000256" key="5">
    <source>
        <dbReference type="ARBA" id="ARBA00023014"/>
    </source>
</evidence>
<dbReference type="PANTHER" id="PTHR43498:SF1">
    <property type="entry name" value="COB--COM HETERODISULFIDE REDUCTASE IRON-SULFUR SUBUNIT A"/>
    <property type="match status" value="1"/>
</dbReference>
<reference evidence="7" key="1">
    <citation type="journal article" date="2019" name="Int. J. Syst. Evol. Microbiol.">
        <title>The Global Catalogue of Microorganisms (GCM) 10K type strain sequencing project: providing services to taxonomists for standard genome sequencing and annotation.</title>
        <authorList>
            <consortium name="The Broad Institute Genomics Platform"/>
            <consortium name="The Broad Institute Genome Sequencing Center for Infectious Disease"/>
            <person name="Wu L."/>
            <person name="Ma J."/>
        </authorList>
    </citation>
    <scope>NUCLEOTIDE SEQUENCE [LARGE SCALE GENOMIC DNA]</scope>
    <source>
        <strain evidence="7">CCM 8903</strain>
    </source>
</reference>
<dbReference type="EC" id="1.-.-.-" evidence="6"/>
<evidence type="ECO:0000256" key="4">
    <source>
        <dbReference type="ARBA" id="ARBA00023004"/>
    </source>
</evidence>
<evidence type="ECO:0000256" key="2">
    <source>
        <dbReference type="ARBA" id="ARBA00022723"/>
    </source>
</evidence>
<dbReference type="EMBL" id="JBHTON010000053">
    <property type="protein sequence ID" value="MFD1486078.1"/>
    <property type="molecule type" value="Genomic_DNA"/>
</dbReference>
<evidence type="ECO:0000313" key="6">
    <source>
        <dbReference type="EMBL" id="MFD1486078.1"/>
    </source>
</evidence>
<dbReference type="PANTHER" id="PTHR43498">
    <property type="entry name" value="FERREDOXIN:COB-COM HETERODISULFIDE REDUCTASE SUBUNIT A"/>
    <property type="match status" value="1"/>
</dbReference>
<dbReference type="RefSeq" id="WP_125750032.1">
    <property type="nucleotide sequence ID" value="NZ_JBHTON010000053.1"/>
</dbReference>
<accession>A0ABW4EA43</accession>
<evidence type="ECO:0000256" key="3">
    <source>
        <dbReference type="ARBA" id="ARBA00023002"/>
    </source>
</evidence>
<comment type="caution">
    <text evidence="6">The sequence shown here is derived from an EMBL/GenBank/DDBJ whole genome shotgun (WGS) entry which is preliminary data.</text>
</comment>
<evidence type="ECO:0000256" key="1">
    <source>
        <dbReference type="ARBA" id="ARBA00022485"/>
    </source>
</evidence>